<dbReference type="RefSeq" id="WP_191111541.1">
    <property type="nucleotide sequence ID" value="NZ_CP061738.1"/>
</dbReference>
<dbReference type="InterPro" id="IPR036770">
    <property type="entry name" value="Ankyrin_rpt-contain_sf"/>
</dbReference>
<name>A0A7M3U308_9RICK</name>
<dbReference type="PROSITE" id="PS50297">
    <property type="entry name" value="ANK_REP_REGION"/>
    <property type="match status" value="1"/>
</dbReference>
<protein>
    <submittedName>
        <fullName evidence="2">Ankyrin repeat domain-containing protein</fullName>
    </submittedName>
</protein>
<proteinExistence type="predicted"/>
<dbReference type="Gene3D" id="1.25.40.20">
    <property type="entry name" value="Ankyrin repeat-containing domain"/>
    <property type="match status" value="1"/>
</dbReference>
<evidence type="ECO:0000256" key="1">
    <source>
        <dbReference type="PROSITE-ProRule" id="PRU00023"/>
    </source>
</evidence>
<accession>A0A7M3U308</accession>
<reference evidence="2 3" key="1">
    <citation type="submission" date="2020-09" db="EMBL/GenBank/DDBJ databases">
        <title>An Earliest Endosymbiont, Wolbachia massiliensis sp. nov., Strain PL13 From the Bed Bug (Cimex hemipterius), Type strain of a New supergroup T.</title>
        <authorList>
            <person name="Laidoudi Y."/>
            <person name="Levasseur A."/>
            <person name="Medkour H."/>
            <person name="Maaloum M."/>
            <person name="BenKhedher M."/>
            <person name="Sambou M."/>
            <person name="Bassene H."/>
            <person name="Davoust B."/>
            <person name="Fenollar F."/>
            <person name="Raoult D."/>
            <person name="Mediannikov O."/>
        </authorList>
    </citation>
    <scope>NUCLEOTIDE SEQUENCE [LARGE SCALE GENOMIC DNA]</scope>
    <source>
        <strain evidence="2 3">PL13</strain>
    </source>
</reference>
<dbReference type="EMBL" id="CP061738">
    <property type="protein sequence ID" value="QOD38793.1"/>
    <property type="molecule type" value="Genomic_DNA"/>
</dbReference>
<gene>
    <name evidence="2" type="ORF">ID128_00170</name>
</gene>
<evidence type="ECO:0000313" key="3">
    <source>
        <dbReference type="Proteomes" id="UP000516514"/>
    </source>
</evidence>
<organism evidence="2 3">
    <name type="scientific">Candidatus Wolbachia massiliensis</name>
    <dbReference type="NCBI Taxonomy" id="1845000"/>
    <lineage>
        <taxon>Bacteria</taxon>
        <taxon>Pseudomonadati</taxon>
        <taxon>Pseudomonadota</taxon>
        <taxon>Alphaproteobacteria</taxon>
        <taxon>Rickettsiales</taxon>
        <taxon>Anaplasmataceae</taxon>
        <taxon>Wolbachieae</taxon>
        <taxon>Wolbachia</taxon>
    </lineage>
</organism>
<dbReference type="KEGG" id="wms:ID128_00170"/>
<keyword evidence="1" id="KW-0040">ANK repeat</keyword>
<feature type="repeat" description="ANK" evidence="1">
    <location>
        <begin position="19"/>
        <end position="42"/>
    </location>
</feature>
<dbReference type="SUPFAM" id="SSF48403">
    <property type="entry name" value="Ankyrin repeat"/>
    <property type="match status" value="1"/>
</dbReference>
<sequence length="49" mass="5663">MVKYLLDKKKVDFNVKNNEGSTPLHLAALNDHLETAKYLIDKKILTSKY</sequence>
<dbReference type="AlphaFoldDB" id="A0A7M3U308"/>
<dbReference type="Proteomes" id="UP000516514">
    <property type="component" value="Chromosome"/>
</dbReference>
<keyword evidence="3" id="KW-1185">Reference proteome</keyword>
<dbReference type="Pfam" id="PF12796">
    <property type="entry name" value="Ank_2"/>
    <property type="match status" value="1"/>
</dbReference>
<dbReference type="InterPro" id="IPR002110">
    <property type="entry name" value="Ankyrin_rpt"/>
</dbReference>
<evidence type="ECO:0000313" key="2">
    <source>
        <dbReference type="EMBL" id="QOD38793.1"/>
    </source>
</evidence>
<dbReference type="SMART" id="SM00248">
    <property type="entry name" value="ANK"/>
    <property type="match status" value="1"/>
</dbReference>
<dbReference type="PROSITE" id="PS50088">
    <property type="entry name" value="ANK_REPEAT"/>
    <property type="match status" value="1"/>
</dbReference>